<protein>
    <submittedName>
        <fullName evidence="1">Uncharacterized protein</fullName>
    </submittedName>
</protein>
<name>A0ACC2V1C9_9TREE</name>
<accession>A0ACC2V1C9</accession>
<reference evidence="1" key="1">
    <citation type="submission" date="2023-04" db="EMBL/GenBank/DDBJ databases">
        <title>Draft Genome sequencing of Naganishia species isolated from polar environments using Oxford Nanopore Technology.</title>
        <authorList>
            <person name="Leo P."/>
            <person name="Venkateswaran K."/>
        </authorList>
    </citation>
    <scope>NUCLEOTIDE SEQUENCE</scope>
    <source>
        <strain evidence="1">MNA-CCFEE 5423</strain>
    </source>
</reference>
<organism evidence="1 2">
    <name type="scientific">Naganishia friedmannii</name>
    <dbReference type="NCBI Taxonomy" id="89922"/>
    <lineage>
        <taxon>Eukaryota</taxon>
        <taxon>Fungi</taxon>
        <taxon>Dikarya</taxon>
        <taxon>Basidiomycota</taxon>
        <taxon>Agaricomycotina</taxon>
        <taxon>Tremellomycetes</taxon>
        <taxon>Filobasidiales</taxon>
        <taxon>Filobasidiaceae</taxon>
        <taxon>Naganishia</taxon>
    </lineage>
</organism>
<keyword evidence="2" id="KW-1185">Reference proteome</keyword>
<gene>
    <name evidence="1" type="ORF">QFC21_006642</name>
</gene>
<sequence length="149" mass="16168">MRIRSLVSTAALLASVHAIDARWGHRSTCLPDSHLLLIHGGKTDPSKQYTYSSAPNTGQTVVLDCSYSWTTEEVDKKWTVLGSDGRGGPEVAWHTMDLLGRRVLVFGGDGGVEMPIQTRNDSTWLIDLISSTSTASSTLSNSLNVSYTQ</sequence>
<comment type="caution">
    <text evidence="1">The sequence shown here is derived from an EMBL/GenBank/DDBJ whole genome shotgun (WGS) entry which is preliminary data.</text>
</comment>
<proteinExistence type="predicted"/>
<dbReference type="EMBL" id="JASBWT010000034">
    <property type="protein sequence ID" value="KAJ9092930.1"/>
    <property type="molecule type" value="Genomic_DNA"/>
</dbReference>
<evidence type="ECO:0000313" key="1">
    <source>
        <dbReference type="EMBL" id="KAJ9092930.1"/>
    </source>
</evidence>
<dbReference type="Proteomes" id="UP001227268">
    <property type="component" value="Unassembled WGS sequence"/>
</dbReference>
<evidence type="ECO:0000313" key="2">
    <source>
        <dbReference type="Proteomes" id="UP001227268"/>
    </source>
</evidence>